<dbReference type="PROSITE" id="PS51482">
    <property type="entry name" value="DEGV"/>
    <property type="match status" value="1"/>
</dbReference>
<evidence type="ECO:0000313" key="3">
    <source>
        <dbReference type="Proteomes" id="UP001375370"/>
    </source>
</evidence>
<dbReference type="Gene3D" id="3.40.50.10170">
    <property type="match status" value="1"/>
</dbReference>
<protein>
    <submittedName>
        <fullName evidence="2">DegV family protein</fullName>
    </submittedName>
</protein>
<dbReference type="EMBL" id="CP146612">
    <property type="protein sequence ID" value="WWX25488.1"/>
    <property type="molecule type" value="Genomic_DNA"/>
</dbReference>
<keyword evidence="3" id="KW-1185">Reference proteome</keyword>
<gene>
    <name evidence="2" type="ORF">V8247_00525</name>
</gene>
<dbReference type="PANTHER" id="PTHR33434:SF2">
    <property type="entry name" value="FATTY ACID-BINDING PROTEIN TM_1468"/>
    <property type="match status" value="1"/>
</dbReference>
<dbReference type="InterPro" id="IPR043168">
    <property type="entry name" value="DegV_C"/>
</dbReference>
<dbReference type="SUPFAM" id="SSF82549">
    <property type="entry name" value="DAK1/DegV-like"/>
    <property type="match status" value="1"/>
</dbReference>
<dbReference type="Pfam" id="PF02645">
    <property type="entry name" value="DegV"/>
    <property type="match status" value="1"/>
</dbReference>
<dbReference type="InterPro" id="IPR003797">
    <property type="entry name" value="DegV"/>
</dbReference>
<dbReference type="RefSeq" id="WP_338737688.1">
    <property type="nucleotide sequence ID" value="NZ_CP146612.1"/>
</dbReference>
<dbReference type="NCBIfam" id="TIGR00762">
    <property type="entry name" value="DegV"/>
    <property type="match status" value="1"/>
</dbReference>
<name>A0ABZ2J9P8_9CHLR</name>
<reference evidence="2 3" key="1">
    <citation type="submission" date="2024-03" db="EMBL/GenBank/DDBJ databases">
        <title>A Dehalogenimonas Isolated from Estuarine Sediments Dihaloeliminates Chlorinated Alkanes.</title>
        <authorList>
            <person name="Yang Y."/>
            <person name="Wang H."/>
        </authorList>
    </citation>
    <scope>NUCLEOTIDE SEQUENCE [LARGE SCALE GENOMIC DNA]</scope>
    <source>
        <strain evidence="2 3">W</strain>
    </source>
</reference>
<dbReference type="Gene3D" id="3.30.1180.10">
    <property type="match status" value="1"/>
</dbReference>
<dbReference type="PANTHER" id="PTHR33434">
    <property type="entry name" value="DEGV DOMAIN-CONTAINING PROTEIN DR_1986-RELATED"/>
    <property type="match status" value="1"/>
</dbReference>
<organism evidence="2 3">
    <name type="scientific">Candidatus Dehalogenimonas loeffleri</name>
    <dbReference type="NCBI Taxonomy" id="3127115"/>
    <lineage>
        <taxon>Bacteria</taxon>
        <taxon>Bacillati</taxon>
        <taxon>Chloroflexota</taxon>
        <taxon>Dehalococcoidia</taxon>
        <taxon>Dehalococcoidales</taxon>
        <taxon>Dehalococcoidaceae</taxon>
        <taxon>Dehalogenimonas</taxon>
    </lineage>
</organism>
<sequence>MTVRIVTDSTSDLTPALAGQFGIAVVPLTVSFGKESFTDRVDISTDEFYHRLATQDTFPTTTQPSPAAFLNAYKKLSKETDEILVVTISRKLSGTFDSANAAIQLLEKPDCRVAVVNSGVTAAALGILTIWAAKQAAAGMGLAELKQAVELKSAETKPVMAFDTLKYLAKGGRVGRAQGLVGSLLSIKPVLTMRDGEVAPLTRVRSMAAGIDVLYNFVAEHQNIDEMAVEYATTPEVAETLINKLGALYPIENIYRTTVSPVLGAYMGPNVISVSVLGTGRQ</sequence>
<evidence type="ECO:0000256" key="1">
    <source>
        <dbReference type="ARBA" id="ARBA00023121"/>
    </source>
</evidence>
<accession>A0ABZ2J9P8</accession>
<evidence type="ECO:0000313" key="2">
    <source>
        <dbReference type="EMBL" id="WWX25488.1"/>
    </source>
</evidence>
<dbReference type="Proteomes" id="UP001375370">
    <property type="component" value="Chromosome"/>
</dbReference>
<dbReference type="InterPro" id="IPR050270">
    <property type="entry name" value="DegV_domain_contain"/>
</dbReference>
<proteinExistence type="predicted"/>
<keyword evidence="1" id="KW-0446">Lipid-binding</keyword>